<name>A0A8T2SFX2_CERRI</name>
<dbReference type="Pfam" id="PF01535">
    <property type="entry name" value="PPR"/>
    <property type="match status" value="6"/>
</dbReference>
<protein>
    <recommendedName>
        <fullName evidence="5">Pentatricopeptide repeat-containing protein</fullName>
    </recommendedName>
</protein>
<feature type="repeat" description="PPR" evidence="2">
    <location>
        <begin position="674"/>
        <end position="704"/>
    </location>
</feature>
<dbReference type="Proteomes" id="UP000825935">
    <property type="component" value="Chromosome 20"/>
</dbReference>
<feature type="repeat" description="PPR" evidence="2">
    <location>
        <begin position="300"/>
        <end position="334"/>
    </location>
</feature>
<evidence type="ECO:0000313" key="3">
    <source>
        <dbReference type="EMBL" id="KAH7330783.1"/>
    </source>
</evidence>
<feature type="repeat" description="PPR" evidence="2">
    <location>
        <begin position="199"/>
        <end position="233"/>
    </location>
</feature>
<accession>A0A8T2SFX2</accession>
<feature type="repeat" description="PPR" evidence="2">
    <location>
        <begin position="401"/>
        <end position="435"/>
    </location>
</feature>
<dbReference type="PROSITE" id="PS51375">
    <property type="entry name" value="PPR"/>
    <property type="match status" value="7"/>
</dbReference>
<dbReference type="Pfam" id="PF13041">
    <property type="entry name" value="PPR_2"/>
    <property type="match status" value="4"/>
</dbReference>
<dbReference type="Gene3D" id="1.25.40.10">
    <property type="entry name" value="Tetratricopeptide repeat domain"/>
    <property type="match status" value="7"/>
</dbReference>
<gene>
    <name evidence="3" type="ORF">KP509_20G001900</name>
</gene>
<reference evidence="3" key="1">
    <citation type="submission" date="2021-08" db="EMBL/GenBank/DDBJ databases">
        <title>WGS assembly of Ceratopteris richardii.</title>
        <authorList>
            <person name="Marchant D.B."/>
            <person name="Chen G."/>
            <person name="Jenkins J."/>
            <person name="Shu S."/>
            <person name="Leebens-Mack J."/>
            <person name="Grimwood J."/>
            <person name="Schmutz J."/>
            <person name="Soltis P."/>
            <person name="Soltis D."/>
            <person name="Chen Z.-H."/>
        </authorList>
    </citation>
    <scope>NUCLEOTIDE SEQUENCE</scope>
    <source>
        <strain evidence="3">Whitten #5841</strain>
        <tissue evidence="3">Leaf</tissue>
    </source>
</reference>
<evidence type="ECO:0000313" key="4">
    <source>
        <dbReference type="Proteomes" id="UP000825935"/>
    </source>
</evidence>
<dbReference type="PANTHER" id="PTHR24015:SF548">
    <property type="entry name" value="OS08G0340900 PROTEIN"/>
    <property type="match status" value="1"/>
</dbReference>
<dbReference type="InterPro" id="IPR046960">
    <property type="entry name" value="PPR_At4g14850-like_plant"/>
</dbReference>
<dbReference type="OrthoDB" id="10447341at2759"/>
<dbReference type="GO" id="GO:0003723">
    <property type="term" value="F:RNA binding"/>
    <property type="evidence" value="ECO:0007669"/>
    <property type="project" value="InterPro"/>
</dbReference>
<keyword evidence="1" id="KW-0677">Repeat</keyword>
<dbReference type="GO" id="GO:0048731">
    <property type="term" value="P:system development"/>
    <property type="evidence" value="ECO:0007669"/>
    <property type="project" value="UniProtKB-ARBA"/>
</dbReference>
<dbReference type="NCBIfam" id="TIGR00756">
    <property type="entry name" value="PPR"/>
    <property type="match status" value="5"/>
</dbReference>
<feature type="repeat" description="PPR" evidence="2">
    <location>
        <begin position="98"/>
        <end position="132"/>
    </location>
</feature>
<dbReference type="FunFam" id="1.25.40.10:FF:000158">
    <property type="entry name" value="pentatricopeptide repeat-containing protein At2g33680"/>
    <property type="match status" value="1"/>
</dbReference>
<dbReference type="FunFam" id="1.25.40.10:FF:000031">
    <property type="entry name" value="Pentatricopeptide repeat-containing protein mitochondrial"/>
    <property type="match status" value="1"/>
</dbReference>
<dbReference type="EMBL" id="CM035425">
    <property type="protein sequence ID" value="KAH7330783.1"/>
    <property type="molecule type" value="Genomic_DNA"/>
</dbReference>
<comment type="caution">
    <text evidence="3">The sequence shown here is derived from an EMBL/GenBank/DDBJ whole genome shotgun (WGS) entry which is preliminary data.</text>
</comment>
<feature type="repeat" description="PPR" evidence="2">
    <location>
        <begin position="603"/>
        <end position="637"/>
    </location>
</feature>
<dbReference type="PANTHER" id="PTHR24015">
    <property type="entry name" value="OS07G0578800 PROTEIN-RELATED"/>
    <property type="match status" value="1"/>
</dbReference>
<evidence type="ECO:0000256" key="2">
    <source>
        <dbReference type="PROSITE-ProRule" id="PRU00708"/>
    </source>
</evidence>
<dbReference type="InterPro" id="IPR011990">
    <property type="entry name" value="TPR-like_helical_dom_sf"/>
</dbReference>
<evidence type="ECO:0008006" key="5">
    <source>
        <dbReference type="Google" id="ProtNLM"/>
    </source>
</evidence>
<keyword evidence="4" id="KW-1185">Reference proteome</keyword>
<organism evidence="3 4">
    <name type="scientific">Ceratopteris richardii</name>
    <name type="common">Triangle waterfern</name>
    <dbReference type="NCBI Taxonomy" id="49495"/>
    <lineage>
        <taxon>Eukaryota</taxon>
        <taxon>Viridiplantae</taxon>
        <taxon>Streptophyta</taxon>
        <taxon>Embryophyta</taxon>
        <taxon>Tracheophyta</taxon>
        <taxon>Polypodiopsida</taxon>
        <taxon>Polypodiidae</taxon>
        <taxon>Polypodiales</taxon>
        <taxon>Pteridineae</taxon>
        <taxon>Pteridaceae</taxon>
        <taxon>Parkerioideae</taxon>
        <taxon>Ceratopteris</taxon>
    </lineage>
</organism>
<dbReference type="FunFam" id="1.25.40.10:FF:000381">
    <property type="entry name" value="Pentatricopeptide repeat-containing protein"/>
    <property type="match status" value="1"/>
</dbReference>
<evidence type="ECO:0000256" key="1">
    <source>
        <dbReference type="ARBA" id="ARBA00022737"/>
    </source>
</evidence>
<sequence>MFLSIKQRCLKLESSIIVRALSSTAPSQQLHCDKFSILSRLKSCTIQHELSGGRMLHAFLISSYMLDVSLENALITLYGKCGSVSDALCTFNHMEVHTVISWNALIAVLISHGVYEEALLYFERMQKGPLQPDNVTCISILSACAKQNLLKEGLGIHTKSIIFGFDTDINLQNAFIHMYGQCGSLEEAFTVFRASSQDDIISWNVMMSACSYNGCPDIAQQLYHQISVKAVIPNRVSYVNILTILSNKKVSEFGRQIHAILASKTNEFEVVLGTAFVNLYGKSGCLGEAGKVFDKMENLNTVSWNAFIASHVQNGQNSRAQQIFCQMLEESYIMNNLTFINVLDSCDDNSSSSGVKRLHVLIKGNNLEKDKVVENALMNMYGKCNCLSIAKDLFDGMHERNELTWNAMITHCAQNGHAMEAFKVFNQMLQESSLADKVTFIGILDACMSVVDLKKGIHTHAMMVRSHVSIDVVLCTSLINMYSKCDKFSAALGIFDKLDERDVIPWSTLISGYAQQGQSEEALYFFNQMCQEGVMPNKITYVSVLAACSIHAVHLAGKRIHVGVSGQEQTADVVLSNALINLYGKCGCLRDAQAIFDSMLGRNLISWSAIIAAYAYYGEDEEVLQLFSQMQESGLKPNDVTFVSVLSALGHSGRVDEGYYWFLSMGTILSIPPSIDHYNSLIDLVGRAGRLDEAENLLAFMPSKVTIVSVMALLSACKYQLDEGRGEHFARNAFVLFPENAQPYIMLSNIYSSSREDSDLESMYEQD</sequence>
<dbReference type="AlphaFoldDB" id="A0A8T2SFX2"/>
<dbReference type="InterPro" id="IPR002885">
    <property type="entry name" value="PPR_rpt"/>
</dbReference>
<dbReference type="GO" id="GO:0009451">
    <property type="term" value="P:RNA modification"/>
    <property type="evidence" value="ECO:0007669"/>
    <property type="project" value="InterPro"/>
</dbReference>
<proteinExistence type="predicted"/>
<feature type="repeat" description="PPR" evidence="2">
    <location>
        <begin position="502"/>
        <end position="536"/>
    </location>
</feature>